<proteinExistence type="predicted"/>
<evidence type="ECO:0000313" key="3">
    <source>
        <dbReference type="EMBL" id="KAG1905068.1"/>
    </source>
</evidence>
<keyword evidence="4" id="KW-1185">Reference proteome</keyword>
<organism evidence="3 4">
    <name type="scientific">Suillus fuscotomentosus</name>
    <dbReference type="NCBI Taxonomy" id="1912939"/>
    <lineage>
        <taxon>Eukaryota</taxon>
        <taxon>Fungi</taxon>
        <taxon>Dikarya</taxon>
        <taxon>Basidiomycota</taxon>
        <taxon>Agaricomycotina</taxon>
        <taxon>Agaricomycetes</taxon>
        <taxon>Agaricomycetidae</taxon>
        <taxon>Boletales</taxon>
        <taxon>Suillineae</taxon>
        <taxon>Suillaceae</taxon>
        <taxon>Suillus</taxon>
    </lineage>
</organism>
<dbReference type="PROSITE" id="PS50837">
    <property type="entry name" value="NACHT"/>
    <property type="match status" value="1"/>
</dbReference>
<protein>
    <recommendedName>
        <fullName evidence="2">NACHT domain-containing protein</fullName>
    </recommendedName>
</protein>
<evidence type="ECO:0000256" key="1">
    <source>
        <dbReference type="ARBA" id="ARBA00022737"/>
    </source>
</evidence>
<dbReference type="SUPFAM" id="SSF52540">
    <property type="entry name" value="P-loop containing nucleoside triphosphate hydrolases"/>
    <property type="match status" value="1"/>
</dbReference>
<gene>
    <name evidence="3" type="ORF">F5891DRAFT_1103270</name>
</gene>
<evidence type="ECO:0000259" key="2">
    <source>
        <dbReference type="PROSITE" id="PS50837"/>
    </source>
</evidence>
<dbReference type="PANTHER" id="PTHR10039">
    <property type="entry name" value="AMELOGENIN"/>
    <property type="match status" value="1"/>
</dbReference>
<name>A0AAD4HQA9_9AGAM</name>
<dbReference type="EMBL" id="JABBWK010000008">
    <property type="protein sequence ID" value="KAG1905068.1"/>
    <property type="molecule type" value="Genomic_DNA"/>
</dbReference>
<dbReference type="Pfam" id="PF24883">
    <property type="entry name" value="NPHP3_N"/>
    <property type="match status" value="1"/>
</dbReference>
<evidence type="ECO:0000313" key="4">
    <source>
        <dbReference type="Proteomes" id="UP001195769"/>
    </source>
</evidence>
<dbReference type="Gene3D" id="3.40.50.300">
    <property type="entry name" value="P-loop containing nucleotide triphosphate hydrolases"/>
    <property type="match status" value="1"/>
</dbReference>
<dbReference type="InterPro" id="IPR056884">
    <property type="entry name" value="NPHP3-like_N"/>
</dbReference>
<accession>A0AAD4HQA9</accession>
<feature type="non-terminal residue" evidence="3">
    <location>
        <position position="310"/>
    </location>
</feature>
<dbReference type="PANTHER" id="PTHR10039:SF14">
    <property type="entry name" value="NACHT DOMAIN-CONTAINING PROTEIN"/>
    <property type="match status" value="1"/>
</dbReference>
<reference evidence="3" key="1">
    <citation type="journal article" date="2020" name="New Phytol.">
        <title>Comparative genomics reveals dynamic genome evolution in host specialist ectomycorrhizal fungi.</title>
        <authorList>
            <person name="Lofgren L.A."/>
            <person name="Nguyen N.H."/>
            <person name="Vilgalys R."/>
            <person name="Ruytinx J."/>
            <person name="Liao H.L."/>
            <person name="Branco S."/>
            <person name="Kuo A."/>
            <person name="LaButti K."/>
            <person name="Lipzen A."/>
            <person name="Andreopoulos W."/>
            <person name="Pangilinan J."/>
            <person name="Riley R."/>
            <person name="Hundley H."/>
            <person name="Na H."/>
            <person name="Barry K."/>
            <person name="Grigoriev I.V."/>
            <person name="Stajich J.E."/>
            <person name="Kennedy P.G."/>
        </authorList>
    </citation>
    <scope>NUCLEOTIDE SEQUENCE</scope>
    <source>
        <strain evidence="3">FC203</strain>
    </source>
</reference>
<feature type="domain" description="NACHT" evidence="2">
    <location>
        <begin position="141"/>
        <end position="310"/>
    </location>
</feature>
<dbReference type="GeneID" id="64657909"/>
<dbReference type="InterPro" id="IPR007111">
    <property type="entry name" value="NACHT_NTPase"/>
</dbReference>
<sequence>MYSNHTATGRVLACCHQHHHHHHAWNRLKYSTSRSQSTSSFYTPDQFVAQLNHIVPCFNLFVPIYPTPVQYIFYFLSYFVLSTFVMPQLFEGTWEKLSQVAVKGAEYDSRERQPHPKCLEGTRVELLNYIHRLSDTKEGSRLIWLHGTAGVGKSAVAFTVAEKMRNLKVTERTKIEKRLAGTFFFSRKHTERCTTGYFFATLAYQLACNFPSVREDLNRIIRENPALLDANKSLRDQMEGLFLKPLRKLQIRLRECPPSMFIIDALDECVSETEAADFISLLANALREPDLPIIHILLTSRSESYIREAI</sequence>
<dbReference type="RefSeq" id="XP_041230643.1">
    <property type="nucleotide sequence ID" value="XM_041363611.1"/>
</dbReference>
<comment type="caution">
    <text evidence="3">The sequence shown here is derived from an EMBL/GenBank/DDBJ whole genome shotgun (WGS) entry which is preliminary data.</text>
</comment>
<dbReference type="AlphaFoldDB" id="A0AAD4HQA9"/>
<keyword evidence="1" id="KW-0677">Repeat</keyword>
<dbReference type="InterPro" id="IPR027417">
    <property type="entry name" value="P-loop_NTPase"/>
</dbReference>
<dbReference type="Proteomes" id="UP001195769">
    <property type="component" value="Unassembled WGS sequence"/>
</dbReference>